<proteinExistence type="predicted"/>
<gene>
    <name evidence="1" type="ORF">HannXRQ_Chr01g0026681</name>
</gene>
<dbReference type="EMBL" id="CM007890">
    <property type="protein sequence ID" value="OTG38159.1"/>
    <property type="molecule type" value="Genomic_DNA"/>
</dbReference>
<evidence type="ECO:0000313" key="2">
    <source>
        <dbReference type="Proteomes" id="UP000215914"/>
    </source>
</evidence>
<dbReference type="InParanoid" id="A0A251VS36"/>
<keyword evidence="2" id="KW-1185">Reference proteome</keyword>
<reference evidence="2" key="1">
    <citation type="journal article" date="2017" name="Nature">
        <title>The sunflower genome provides insights into oil metabolism, flowering and Asterid evolution.</title>
        <authorList>
            <person name="Badouin H."/>
            <person name="Gouzy J."/>
            <person name="Grassa C.J."/>
            <person name="Murat F."/>
            <person name="Staton S.E."/>
            <person name="Cottret L."/>
            <person name="Lelandais-Briere C."/>
            <person name="Owens G.L."/>
            <person name="Carrere S."/>
            <person name="Mayjonade B."/>
            <person name="Legrand L."/>
            <person name="Gill N."/>
            <person name="Kane N.C."/>
            <person name="Bowers J.E."/>
            <person name="Hubner S."/>
            <person name="Bellec A."/>
            <person name="Berard A."/>
            <person name="Berges H."/>
            <person name="Blanchet N."/>
            <person name="Boniface M.C."/>
            <person name="Brunel D."/>
            <person name="Catrice O."/>
            <person name="Chaidir N."/>
            <person name="Claudel C."/>
            <person name="Donnadieu C."/>
            <person name="Faraut T."/>
            <person name="Fievet G."/>
            <person name="Helmstetter N."/>
            <person name="King M."/>
            <person name="Knapp S.J."/>
            <person name="Lai Z."/>
            <person name="Le Paslier M.C."/>
            <person name="Lippi Y."/>
            <person name="Lorenzon L."/>
            <person name="Mandel J.R."/>
            <person name="Marage G."/>
            <person name="Marchand G."/>
            <person name="Marquand E."/>
            <person name="Bret-Mestries E."/>
            <person name="Morien E."/>
            <person name="Nambeesan S."/>
            <person name="Nguyen T."/>
            <person name="Pegot-Espagnet P."/>
            <person name="Pouilly N."/>
            <person name="Raftis F."/>
            <person name="Sallet E."/>
            <person name="Schiex T."/>
            <person name="Thomas J."/>
            <person name="Vandecasteele C."/>
            <person name="Vares D."/>
            <person name="Vear F."/>
            <person name="Vautrin S."/>
            <person name="Crespi M."/>
            <person name="Mangin B."/>
            <person name="Burke J.M."/>
            <person name="Salse J."/>
            <person name="Munos S."/>
            <person name="Vincourt P."/>
            <person name="Rieseberg L.H."/>
            <person name="Langlade N.B."/>
        </authorList>
    </citation>
    <scope>NUCLEOTIDE SEQUENCE [LARGE SCALE GENOMIC DNA]</scope>
    <source>
        <strain evidence="2">cv. SF193</strain>
    </source>
</reference>
<name>A0A251VS36_HELAN</name>
<dbReference type="Proteomes" id="UP000215914">
    <property type="component" value="Chromosome 1"/>
</dbReference>
<organism evidence="1 2">
    <name type="scientific">Helianthus annuus</name>
    <name type="common">Common sunflower</name>
    <dbReference type="NCBI Taxonomy" id="4232"/>
    <lineage>
        <taxon>Eukaryota</taxon>
        <taxon>Viridiplantae</taxon>
        <taxon>Streptophyta</taxon>
        <taxon>Embryophyta</taxon>
        <taxon>Tracheophyta</taxon>
        <taxon>Spermatophyta</taxon>
        <taxon>Magnoliopsida</taxon>
        <taxon>eudicotyledons</taxon>
        <taxon>Gunneridae</taxon>
        <taxon>Pentapetalae</taxon>
        <taxon>asterids</taxon>
        <taxon>campanulids</taxon>
        <taxon>Asterales</taxon>
        <taxon>Asteraceae</taxon>
        <taxon>Asteroideae</taxon>
        <taxon>Heliantheae alliance</taxon>
        <taxon>Heliantheae</taxon>
        <taxon>Helianthus</taxon>
    </lineage>
</organism>
<protein>
    <submittedName>
        <fullName evidence="1">Uncharacterized protein</fullName>
    </submittedName>
</protein>
<accession>A0A251VS36</accession>
<sequence>MITRKLALVVISDVVESCAIIVLRGTWGKMRREKTKWLELKIRSLNKMLFKF</sequence>
<dbReference type="AlphaFoldDB" id="A0A251VS36"/>
<evidence type="ECO:0000313" key="1">
    <source>
        <dbReference type="EMBL" id="OTG38159.1"/>
    </source>
</evidence>